<sequence length="1395" mass="148465">MASMPPPATSSASSAAGSSAKGSSAAATGASSSSSSGQSTKDAFNAALRSRNPQNNYIAHLKIWESVDDAEGAKPSNSLAPTAATAPTRKARYLILAVQRDTGKVTINKAKRNANGSFSIGKDWDLNTLRVVEVTEPTQFTLTLSRSYSWTTDRAREQSLFLTSLINVYRKYTRDAEGPRCIGIDAGGSGTASSQAATGRAQSPTTAMPVGPAISPPKQQQPHLSASSPPRQRDREELPSRSVMQAQVPDPIQRSASADPYADRSPQRGAVPLPSSTDGFYDANSNQQRGSEAAPKPPSAPLLSPITRRPSLMRNDSAMPRLETSVEDMPTPRGFSPAAPNATLPTSASSGQMPAAGSGKNKLSERLARVAAGANNGRSSPTGSSRGPSPLPPATASSSNDTTSTASSATRRAPSRQDSNGSSSSSTMLSTPQTNARARLSSLEPVGNRGGKAYERMLLAGTGLKSIGDEDEEEEEEDGQERMETMAPDDEDIYGGAVVGEESDHPSKRNKAVARSGSLSRKRSARRKQTGSIVNGGNTANGIEADELDDELDATLLNVEEMLEGIDFRTAHKNPGLLGLGALGLSGSGGGGGAYSAASNPLIARAKGQGTADLIEASLLSELQALDSANIHSILNGDDRLTSVLNHVDSALAQLDSIDSLVASYKLSLNSRAEDIGFIESQNRGLQVMNANWRALQREIEQLSSTINVPTHEVELLLARDYEVEGAIEAKESAAASLYRAILQARTSQMEEHNATSVQGGMAASTERLEEYSNISATFGSRLLQHLSSLFAQLASAIVSDPMRKGALQPPKPTLTTHDVVETTLGSYCGLMLYAKEVEPKTFERISAAYLTSAAERYKEEVTRLVGVWKMLVRSTGEDEEVLSSFAPDPAAGSSGGGGGLGGSSALSRSTTVRRLAGGGSSSAANKKAKSSTGEVSGSEAFHHILLSLSPLLIQESLFLSDFLHLNSNGLTFADYMDFEVYFRRRAAAIFAEAGGDERKGGLRDMRGALELVFGFLTGQVDGFFDEVGKRDRFQVVGVLAALDNALLDAEDASNDFLMRTLNKWHVKANASLDRFFAEQIKAITASAGRSGPGSSSYAPSFRGRKGGRGGLIQPVRVLPHFVERLEAQLVGAENLGIRSVVDSYYAKMETTLIDALVALKVDASTGYGGGVAGAQDEDKGIMNHQVLLIENMHHVVQETSKLTHKAPALSALVSRADKMYEDSLSNYVHFVLRRPLGKLRDFADGIDSLLKGGAGTPASEVSLHSAYSKASFKRLVKEYTTKDVRKQVDALWKRVLKHFDEDDDEGFTLAGGSSKTGGVSANAAAAMLDSDELASGAAAEEEERRRVVGKVWRRCEQDFFRDVERLLRIQAECYKGSGVSIELQTGDVVRFFQR</sequence>
<dbReference type="GeneID" id="37028183"/>
<keyword evidence="3" id="KW-0268">Exocytosis</keyword>
<evidence type="ECO:0000256" key="4">
    <source>
        <dbReference type="ARBA" id="ARBA00023054"/>
    </source>
</evidence>
<dbReference type="GO" id="GO:0006887">
    <property type="term" value="P:exocytosis"/>
    <property type="evidence" value="ECO:0007669"/>
    <property type="project" value="UniProtKB-KW"/>
</dbReference>
<dbReference type="InterPro" id="IPR048628">
    <property type="entry name" value="Sec3_C"/>
</dbReference>
<accession>A0A316UPD9</accession>
<feature type="region of interest" description="Disordered" evidence="5">
    <location>
        <begin position="461"/>
        <end position="538"/>
    </location>
</feature>
<evidence type="ECO:0000313" key="7">
    <source>
        <dbReference type="EMBL" id="PWN27166.1"/>
    </source>
</evidence>
<proteinExistence type="inferred from homology"/>
<dbReference type="InterPro" id="IPR019160">
    <property type="entry name" value="Sec3_CC"/>
</dbReference>
<feature type="compositionally biased region" description="Low complexity" evidence="5">
    <location>
        <begin position="377"/>
        <end position="430"/>
    </location>
</feature>
<feature type="region of interest" description="Disordered" evidence="5">
    <location>
        <begin position="884"/>
        <end position="907"/>
    </location>
</feature>
<evidence type="ECO:0000259" key="6">
    <source>
        <dbReference type="SMART" id="SM01313"/>
    </source>
</evidence>
<dbReference type="Proteomes" id="UP000245884">
    <property type="component" value="Unassembled WGS sequence"/>
</dbReference>
<reference evidence="7 8" key="1">
    <citation type="journal article" date="2018" name="Mol. Biol. Evol.">
        <title>Broad Genomic Sampling Reveals a Smut Pathogenic Ancestry of the Fungal Clade Ustilaginomycotina.</title>
        <authorList>
            <person name="Kijpornyongpan T."/>
            <person name="Mondo S.J."/>
            <person name="Barry K."/>
            <person name="Sandor L."/>
            <person name="Lee J."/>
            <person name="Lipzen A."/>
            <person name="Pangilinan J."/>
            <person name="LaButti K."/>
            <person name="Hainaut M."/>
            <person name="Henrissat B."/>
            <person name="Grigoriev I.V."/>
            <person name="Spatafora J.W."/>
            <person name="Aime M.C."/>
        </authorList>
    </citation>
    <scope>NUCLEOTIDE SEQUENCE [LARGE SCALE GENOMIC DNA]</scope>
    <source>
        <strain evidence="7 8">MCA 5214</strain>
    </source>
</reference>
<feature type="compositionally biased region" description="Low complexity" evidence="5">
    <location>
        <begin position="9"/>
        <end position="40"/>
    </location>
</feature>
<feature type="compositionally biased region" description="Low complexity" evidence="5">
    <location>
        <begin position="191"/>
        <end position="203"/>
    </location>
</feature>
<feature type="compositionally biased region" description="Polar residues" evidence="5">
    <location>
        <begin position="274"/>
        <end position="290"/>
    </location>
</feature>
<dbReference type="EMBL" id="KZ819669">
    <property type="protein sequence ID" value="PWN27166.1"/>
    <property type="molecule type" value="Genomic_DNA"/>
</dbReference>
<feature type="domain" description="Exocyst complex component Sec3 PIP2-binding N-terminal" evidence="6">
    <location>
        <begin position="87"/>
        <end position="172"/>
    </location>
</feature>
<dbReference type="Gene3D" id="2.30.29.90">
    <property type="match status" value="1"/>
</dbReference>
<evidence type="ECO:0000256" key="1">
    <source>
        <dbReference type="ARBA" id="ARBA00006518"/>
    </source>
</evidence>
<evidence type="ECO:0000256" key="3">
    <source>
        <dbReference type="ARBA" id="ARBA00022483"/>
    </source>
</evidence>
<evidence type="ECO:0000313" key="8">
    <source>
        <dbReference type="Proteomes" id="UP000245884"/>
    </source>
</evidence>
<name>A0A316UPD9_9BASI</name>
<evidence type="ECO:0000256" key="5">
    <source>
        <dbReference type="SAM" id="MobiDB-lite"/>
    </source>
</evidence>
<dbReference type="PANTHER" id="PTHR16092:SF14">
    <property type="entry name" value="EXOCYST COMPLEX COMPONENT 1 ISOFORM X1"/>
    <property type="match status" value="1"/>
</dbReference>
<comment type="similarity">
    <text evidence="1">Belongs to the SEC3 family.</text>
</comment>
<dbReference type="GO" id="GO:0005546">
    <property type="term" value="F:phosphatidylinositol-4,5-bisphosphate binding"/>
    <property type="evidence" value="ECO:0007669"/>
    <property type="project" value="TreeGrafter"/>
</dbReference>
<keyword evidence="8" id="KW-1185">Reference proteome</keyword>
<feature type="region of interest" description="Disordered" evidence="5">
    <location>
        <begin position="1"/>
        <end position="41"/>
    </location>
</feature>
<protein>
    <recommendedName>
        <fullName evidence="6">Exocyst complex component Sec3 PIP2-binding N-terminal domain-containing protein</fullName>
    </recommendedName>
</protein>
<keyword evidence="2" id="KW-0813">Transport</keyword>
<dbReference type="Pfam" id="PF09763">
    <property type="entry name" value="Sec3_CC"/>
    <property type="match status" value="1"/>
</dbReference>
<feature type="region of interest" description="Disordered" evidence="5">
    <location>
        <begin position="186"/>
        <end position="449"/>
    </location>
</feature>
<dbReference type="STRING" id="1569628.A0A316UPD9"/>
<dbReference type="OrthoDB" id="27109at2759"/>
<dbReference type="InterPro" id="IPR028258">
    <property type="entry name" value="Sec3-PIP2_bind"/>
</dbReference>
<dbReference type="Pfam" id="PF15277">
    <property type="entry name" value="Sec3-PIP2_bind"/>
    <property type="match status" value="1"/>
</dbReference>
<dbReference type="SMART" id="SM01313">
    <property type="entry name" value="Sec3-PIP2_bind"/>
    <property type="match status" value="1"/>
</dbReference>
<dbReference type="Pfam" id="PF20654">
    <property type="entry name" value="Sec3_C-term"/>
    <property type="match status" value="1"/>
</dbReference>
<feature type="compositionally biased region" description="Polar residues" evidence="5">
    <location>
        <begin position="217"/>
        <end position="230"/>
    </location>
</feature>
<feature type="compositionally biased region" description="Polar residues" evidence="5">
    <location>
        <begin position="343"/>
        <end position="352"/>
    </location>
</feature>
<dbReference type="GO" id="GO:0005886">
    <property type="term" value="C:plasma membrane"/>
    <property type="evidence" value="ECO:0007669"/>
    <property type="project" value="TreeGrafter"/>
</dbReference>
<dbReference type="RefSeq" id="XP_025361778.1">
    <property type="nucleotide sequence ID" value="XM_025506360.1"/>
</dbReference>
<dbReference type="PANTHER" id="PTHR16092">
    <property type="entry name" value="SEC3/SYNTAXIN-RELATED"/>
    <property type="match status" value="1"/>
</dbReference>
<gene>
    <name evidence="7" type="ORF">BDZ90DRAFT_232721</name>
</gene>
<feature type="compositionally biased region" description="Acidic residues" evidence="5">
    <location>
        <begin position="469"/>
        <end position="479"/>
    </location>
</feature>
<organism evidence="7 8">
    <name type="scientific">Jaminaea rosea</name>
    <dbReference type="NCBI Taxonomy" id="1569628"/>
    <lineage>
        <taxon>Eukaryota</taxon>
        <taxon>Fungi</taxon>
        <taxon>Dikarya</taxon>
        <taxon>Basidiomycota</taxon>
        <taxon>Ustilaginomycotina</taxon>
        <taxon>Exobasidiomycetes</taxon>
        <taxon>Microstromatales</taxon>
        <taxon>Microstromatales incertae sedis</taxon>
        <taxon>Jaminaea</taxon>
    </lineage>
</organism>
<evidence type="ECO:0000256" key="2">
    <source>
        <dbReference type="ARBA" id="ARBA00022448"/>
    </source>
</evidence>
<keyword evidence="4" id="KW-0175">Coiled coil</keyword>
<dbReference type="GO" id="GO:0006893">
    <property type="term" value="P:Golgi to plasma membrane transport"/>
    <property type="evidence" value="ECO:0007669"/>
    <property type="project" value="TreeGrafter"/>
</dbReference>
<feature type="compositionally biased region" description="Basic residues" evidence="5">
    <location>
        <begin position="520"/>
        <end position="529"/>
    </location>
</feature>
<feature type="compositionally biased region" description="Gly residues" evidence="5">
    <location>
        <begin position="894"/>
        <end position="903"/>
    </location>
</feature>
<dbReference type="GO" id="GO:0000145">
    <property type="term" value="C:exocyst"/>
    <property type="evidence" value="ECO:0007669"/>
    <property type="project" value="InterPro"/>
</dbReference>